<dbReference type="RefSeq" id="WP_251947792.1">
    <property type="nucleotide sequence ID" value="NZ_JAMRYM010000106.1"/>
</dbReference>
<dbReference type="Proteomes" id="UP001155240">
    <property type="component" value="Unassembled WGS sequence"/>
</dbReference>
<comment type="caution">
    <text evidence="2">The sequence shown here is derived from an EMBL/GenBank/DDBJ whole genome shotgun (WGS) entry which is preliminary data.</text>
</comment>
<accession>A0A9X2IUH3</accession>
<keyword evidence="3" id="KW-1185">Reference proteome</keyword>
<proteinExistence type="predicted"/>
<organism evidence="2 3">
    <name type="scientific">Rathayibacter rubneri</name>
    <dbReference type="NCBI Taxonomy" id="2950106"/>
    <lineage>
        <taxon>Bacteria</taxon>
        <taxon>Bacillati</taxon>
        <taxon>Actinomycetota</taxon>
        <taxon>Actinomycetes</taxon>
        <taxon>Micrococcales</taxon>
        <taxon>Microbacteriaceae</taxon>
        <taxon>Rathayibacter</taxon>
    </lineage>
</organism>
<dbReference type="InterPro" id="IPR057204">
    <property type="entry name" value="DUF7882"/>
</dbReference>
<evidence type="ECO:0000259" key="1">
    <source>
        <dbReference type="Pfam" id="PF25355"/>
    </source>
</evidence>
<dbReference type="EMBL" id="JAMRYM010000106">
    <property type="protein sequence ID" value="MCM6764067.1"/>
    <property type="molecule type" value="Genomic_DNA"/>
</dbReference>
<evidence type="ECO:0000313" key="3">
    <source>
        <dbReference type="Proteomes" id="UP001155240"/>
    </source>
</evidence>
<dbReference type="Pfam" id="PF25355">
    <property type="entry name" value="DUF7882"/>
    <property type="match status" value="1"/>
</dbReference>
<feature type="domain" description="DUF7882" evidence="1">
    <location>
        <begin position="1"/>
        <end position="95"/>
    </location>
</feature>
<dbReference type="AlphaFoldDB" id="A0A9X2IUH3"/>
<gene>
    <name evidence="2" type="ORF">NB037_16755</name>
</gene>
<reference evidence="2" key="1">
    <citation type="submission" date="2022-06" db="EMBL/GenBank/DDBJ databases">
        <title>Whole genome shotgun sequencing (WGS) of Rathayibacter sp. ZW T2_19, isolated from stored onions (Allium cepa).</title>
        <authorList>
            <person name="Stoll D.A."/>
            <person name="Huch M."/>
        </authorList>
    </citation>
    <scope>NUCLEOTIDE SEQUENCE</scope>
    <source>
        <strain evidence="2">ZW T2_19</strain>
    </source>
</reference>
<evidence type="ECO:0000313" key="2">
    <source>
        <dbReference type="EMBL" id="MCM6764067.1"/>
    </source>
</evidence>
<name>A0A9X2IUH3_9MICO</name>
<sequence length="103" mass="11672">MGHLHYGTESFTLEDRALFHLQVVIGVKLRRSEAFFVSWRPEPESIEGRHALWMDNGVPIHFEYASSRSPSINRDWIEHLVLAANSAGGLNLADERNAEPTES</sequence>
<protein>
    <recommendedName>
        <fullName evidence="1">DUF7882 domain-containing protein</fullName>
    </recommendedName>
</protein>